<sequence length="31" mass="3404">MKQQKGPFHMAEIVIATRQAVSLNGFSANTK</sequence>
<proteinExistence type="predicted"/>
<name>A0A8S5RXZ8_9CAUD</name>
<accession>A0A8S5RXZ8</accession>
<protein>
    <submittedName>
        <fullName evidence="1">Uncharacterized protein</fullName>
    </submittedName>
</protein>
<organism evidence="1">
    <name type="scientific">Siphoviridae sp. ctEJG5</name>
    <dbReference type="NCBI Taxonomy" id="2827814"/>
    <lineage>
        <taxon>Viruses</taxon>
        <taxon>Duplodnaviria</taxon>
        <taxon>Heunggongvirae</taxon>
        <taxon>Uroviricota</taxon>
        <taxon>Caudoviricetes</taxon>
    </lineage>
</organism>
<evidence type="ECO:0000313" key="1">
    <source>
        <dbReference type="EMBL" id="DAF43387.1"/>
    </source>
</evidence>
<reference evidence="1" key="1">
    <citation type="journal article" date="2021" name="Proc. Natl. Acad. Sci. U.S.A.">
        <title>A Catalog of Tens of Thousands of Viruses from Human Metagenomes Reveals Hidden Associations with Chronic Diseases.</title>
        <authorList>
            <person name="Tisza M.J."/>
            <person name="Buck C.B."/>
        </authorList>
    </citation>
    <scope>NUCLEOTIDE SEQUENCE</scope>
    <source>
        <strain evidence="1">CtEJG5</strain>
    </source>
</reference>
<dbReference type="EMBL" id="BK032506">
    <property type="protein sequence ID" value="DAF43387.1"/>
    <property type="molecule type" value="Genomic_DNA"/>
</dbReference>